<protein>
    <submittedName>
        <fullName evidence="2">Class I SAM-dependent methyltransferase</fullName>
    </submittedName>
</protein>
<dbReference type="PANTHER" id="PTHR43861">
    <property type="entry name" value="TRANS-ACONITATE 2-METHYLTRANSFERASE-RELATED"/>
    <property type="match status" value="1"/>
</dbReference>
<gene>
    <name evidence="2" type="ORF">PRVXH_001935</name>
</gene>
<dbReference type="RefSeq" id="WP_353892579.1">
    <property type="nucleotide sequence ID" value="NZ_CP159485.1"/>
</dbReference>
<evidence type="ECO:0000259" key="1">
    <source>
        <dbReference type="Pfam" id="PF08241"/>
    </source>
</evidence>
<dbReference type="Pfam" id="PF08241">
    <property type="entry name" value="Methyltransf_11"/>
    <property type="match status" value="1"/>
</dbReference>
<organism evidence="2">
    <name type="scientific">Proteinivorax hydrogeniformans</name>
    <dbReference type="NCBI Taxonomy" id="1826727"/>
    <lineage>
        <taxon>Bacteria</taxon>
        <taxon>Bacillati</taxon>
        <taxon>Bacillota</taxon>
        <taxon>Clostridia</taxon>
        <taxon>Eubacteriales</taxon>
        <taxon>Proteinivoracaceae</taxon>
        <taxon>Proteinivorax</taxon>
    </lineage>
</organism>
<dbReference type="InterPro" id="IPR029063">
    <property type="entry name" value="SAM-dependent_MTases_sf"/>
</dbReference>
<name>A0AAU8HS17_9FIRM</name>
<dbReference type="SUPFAM" id="SSF53335">
    <property type="entry name" value="S-adenosyl-L-methionine-dependent methyltransferases"/>
    <property type="match status" value="1"/>
</dbReference>
<dbReference type="EMBL" id="CP159485">
    <property type="protein sequence ID" value="XCI28002.1"/>
    <property type="molecule type" value="Genomic_DNA"/>
</dbReference>
<dbReference type="Gene3D" id="3.40.50.150">
    <property type="entry name" value="Vaccinia Virus protein VP39"/>
    <property type="match status" value="1"/>
</dbReference>
<dbReference type="AlphaFoldDB" id="A0AAU8HS17"/>
<dbReference type="GO" id="GO:0008757">
    <property type="term" value="F:S-adenosylmethionine-dependent methyltransferase activity"/>
    <property type="evidence" value="ECO:0007669"/>
    <property type="project" value="InterPro"/>
</dbReference>
<evidence type="ECO:0000313" key="2">
    <source>
        <dbReference type="EMBL" id="XCI28002.1"/>
    </source>
</evidence>
<dbReference type="CDD" id="cd02440">
    <property type="entry name" value="AdoMet_MTases"/>
    <property type="match status" value="1"/>
</dbReference>
<keyword evidence="2" id="KW-0808">Transferase</keyword>
<dbReference type="InterPro" id="IPR013216">
    <property type="entry name" value="Methyltransf_11"/>
</dbReference>
<reference evidence="2" key="2">
    <citation type="submission" date="2024-06" db="EMBL/GenBank/DDBJ databases">
        <authorList>
            <person name="Petrova K.O."/>
            <person name="Toshchakov S.V."/>
            <person name="Boltjanskaja Y.V."/>
            <person name="Kevbrin V.V."/>
        </authorList>
    </citation>
    <scope>NUCLEOTIDE SEQUENCE</scope>
    <source>
        <strain evidence="2">Z-710</strain>
    </source>
</reference>
<accession>A0AAU8HS17</accession>
<dbReference type="GO" id="GO:0032259">
    <property type="term" value="P:methylation"/>
    <property type="evidence" value="ECO:0007669"/>
    <property type="project" value="UniProtKB-KW"/>
</dbReference>
<sequence>MELTQERVIPKKMKETNGLLIEHIQRYKFAQKYCQGRVLDIACGVGYGSSYVITKKVNEYVGVDISHESIDYAKKHYNHPTASYLTGDCLDKQLPEKLGVFDTIVSFETIEHFYGDDIFVNNLYKMLRPGGTLLISTSFGKGKGKSCGNEFHVHQYKEEEFVEVLSKFSDLDMFYQWGKRIEKPQDGIRYFLMLAVCKKPSGCL</sequence>
<keyword evidence="2" id="KW-0489">Methyltransferase</keyword>
<feature type="domain" description="Methyltransferase type 11" evidence="1">
    <location>
        <begin position="39"/>
        <end position="135"/>
    </location>
</feature>
<reference evidence="2" key="1">
    <citation type="journal article" date="2018" name="Antonie Van Leeuwenhoek">
        <title>Proteinivorax hydrogeniformans sp. nov., an anaerobic, haloalkaliphilic bacterium fermenting proteinaceous compounds with high hydrogen production.</title>
        <authorList>
            <person name="Boltyanskaya Y."/>
            <person name="Detkova E."/>
            <person name="Pimenov N."/>
            <person name="Kevbrin V."/>
        </authorList>
    </citation>
    <scope>NUCLEOTIDE SEQUENCE</scope>
    <source>
        <strain evidence="2">Z-710</strain>
    </source>
</reference>
<proteinExistence type="predicted"/>